<dbReference type="EMBL" id="VOPL01000005">
    <property type="protein sequence ID" value="TXB68023.1"/>
    <property type="molecule type" value="Genomic_DNA"/>
</dbReference>
<dbReference type="AlphaFoldDB" id="A0A5C6S0X9"/>
<dbReference type="Proteomes" id="UP000321562">
    <property type="component" value="Unassembled WGS sequence"/>
</dbReference>
<accession>A0A5C6S0X9</accession>
<comment type="caution">
    <text evidence="1">The sequence shown here is derived from an EMBL/GenBank/DDBJ whole genome shotgun (WGS) entry which is preliminary data.</text>
</comment>
<keyword evidence="2" id="KW-1185">Reference proteome</keyword>
<evidence type="ECO:0008006" key="3">
    <source>
        <dbReference type="Google" id="ProtNLM"/>
    </source>
</evidence>
<protein>
    <recommendedName>
        <fullName evidence="3">Helix-turn-helix domain-containing protein</fullName>
    </recommendedName>
</protein>
<evidence type="ECO:0000313" key="2">
    <source>
        <dbReference type="Proteomes" id="UP000321562"/>
    </source>
</evidence>
<sequence>MKDLLNVHDAARRLGISLDVFRVLLADGLIEPDYQFNRRMAGFRPETLDAFLVEWAGFGRPIPKRTRQRTLNLMIVARSHFTRTPLLLRAARKLGLELFRDRRKRGLAAVMIAECDVAALIEEAKAERGRRDRDRQDMVAQR</sequence>
<gene>
    <name evidence="1" type="ORF">FQV27_12570</name>
</gene>
<reference evidence="1 2" key="1">
    <citation type="submission" date="2019-08" db="EMBL/GenBank/DDBJ databases">
        <authorList>
            <person name="Ye J."/>
        </authorList>
    </citation>
    <scope>NUCLEOTIDE SEQUENCE [LARGE SCALE GENOMIC DNA]</scope>
    <source>
        <strain evidence="1 2">TK008</strain>
    </source>
</reference>
<proteinExistence type="predicted"/>
<organism evidence="1 2">
    <name type="scientific">Paracoccus aurantiacus</name>
    <dbReference type="NCBI Taxonomy" id="2599412"/>
    <lineage>
        <taxon>Bacteria</taxon>
        <taxon>Pseudomonadati</taxon>
        <taxon>Pseudomonadota</taxon>
        <taxon>Alphaproteobacteria</taxon>
        <taxon>Rhodobacterales</taxon>
        <taxon>Paracoccaceae</taxon>
        <taxon>Paracoccus</taxon>
    </lineage>
</organism>
<name>A0A5C6S0X9_9RHOB</name>
<evidence type="ECO:0000313" key="1">
    <source>
        <dbReference type="EMBL" id="TXB68023.1"/>
    </source>
</evidence>
<dbReference type="RefSeq" id="WP_186827301.1">
    <property type="nucleotide sequence ID" value="NZ_JBHUFH010000003.1"/>
</dbReference>